<gene>
    <name evidence="1" type="ORF">GY22_01340</name>
</gene>
<proteinExistence type="predicted"/>
<dbReference type="AlphaFoldDB" id="A0A0A6YDD7"/>
<dbReference type="EMBL" id="JSUH01000001">
    <property type="protein sequence ID" value="KHD99007.1"/>
    <property type="molecule type" value="Genomic_DNA"/>
</dbReference>
<organism evidence="1 2">
    <name type="scientific">Kocuria rosea subsp. polaris</name>
    <dbReference type="NCBI Taxonomy" id="136273"/>
    <lineage>
        <taxon>Bacteria</taxon>
        <taxon>Bacillati</taxon>
        <taxon>Actinomycetota</taxon>
        <taxon>Actinomycetes</taxon>
        <taxon>Micrococcales</taxon>
        <taxon>Micrococcaceae</taxon>
        <taxon>Kocuria</taxon>
    </lineage>
</organism>
<name>A0A0A6YDD7_KOCRO</name>
<comment type="caution">
    <text evidence="1">The sequence shown here is derived from an EMBL/GenBank/DDBJ whole genome shotgun (WGS) entry which is preliminary data.</text>
</comment>
<accession>A0A0A6YDD7</accession>
<protein>
    <submittedName>
        <fullName evidence="1">Uncharacterized protein</fullName>
    </submittedName>
</protein>
<dbReference type="Proteomes" id="UP000030466">
    <property type="component" value="Unassembled WGS sequence"/>
</dbReference>
<reference evidence="1 2" key="1">
    <citation type="journal article" date="2003" name="Int. J. Syst. Evol. Microbiol.">
        <title>Kocuria polaris sp. nov., an orange-pigmented psychrophilic bacterium isolated from an Antarctic cyanobacterial mat sample.</title>
        <authorList>
            <person name="Reddy G.S."/>
            <person name="Prakash J.S."/>
            <person name="Prabahar V."/>
            <person name="Matsumoto G.I."/>
            <person name="Stackebrandt E."/>
            <person name="Shivaji S."/>
        </authorList>
    </citation>
    <scope>NUCLEOTIDE SEQUENCE [LARGE SCALE GENOMIC DNA]</scope>
    <source>
        <strain evidence="1 2">CMS 76or</strain>
    </source>
</reference>
<evidence type="ECO:0000313" key="1">
    <source>
        <dbReference type="EMBL" id="KHD99007.1"/>
    </source>
</evidence>
<evidence type="ECO:0000313" key="2">
    <source>
        <dbReference type="Proteomes" id="UP000030466"/>
    </source>
</evidence>
<sequence>MVGPGDAGLVVAELDGLDVGTVPSPVGGEACGPQALTAVTRSTAAAGTISLWCMIRSPSWEERPGGVARLDGLR</sequence>
<keyword evidence="2" id="KW-1185">Reference proteome</keyword>